<gene>
    <name evidence="3" type="ORF">NQ315_005245</name>
</gene>
<dbReference type="AlphaFoldDB" id="A0AAV8W1C5"/>
<organism evidence="3 4">
    <name type="scientific">Exocentrus adspersus</name>
    <dbReference type="NCBI Taxonomy" id="1586481"/>
    <lineage>
        <taxon>Eukaryota</taxon>
        <taxon>Metazoa</taxon>
        <taxon>Ecdysozoa</taxon>
        <taxon>Arthropoda</taxon>
        <taxon>Hexapoda</taxon>
        <taxon>Insecta</taxon>
        <taxon>Pterygota</taxon>
        <taxon>Neoptera</taxon>
        <taxon>Endopterygota</taxon>
        <taxon>Coleoptera</taxon>
        <taxon>Polyphaga</taxon>
        <taxon>Cucujiformia</taxon>
        <taxon>Chrysomeloidea</taxon>
        <taxon>Cerambycidae</taxon>
        <taxon>Lamiinae</taxon>
        <taxon>Acanthocinini</taxon>
        <taxon>Exocentrus</taxon>
    </lineage>
</organism>
<evidence type="ECO:0000313" key="4">
    <source>
        <dbReference type="Proteomes" id="UP001159042"/>
    </source>
</evidence>
<dbReference type="EMBL" id="JANEYG010000014">
    <property type="protein sequence ID" value="KAJ8920379.1"/>
    <property type="molecule type" value="Genomic_DNA"/>
</dbReference>
<comment type="caution">
    <text evidence="3">The sequence shown here is derived from an EMBL/GenBank/DDBJ whole genome shotgun (WGS) entry which is preliminary data.</text>
</comment>
<evidence type="ECO:0000256" key="1">
    <source>
        <dbReference type="SAM" id="MobiDB-lite"/>
    </source>
</evidence>
<keyword evidence="4" id="KW-1185">Reference proteome</keyword>
<proteinExistence type="predicted"/>
<feature type="region of interest" description="Disordered" evidence="1">
    <location>
        <begin position="74"/>
        <end position="97"/>
    </location>
</feature>
<sequence length="243" mass="25954">MVCKSALLVIVVAIFAQVYSFETGNDDVPVVRNDAEKYLKKLQEAVDKAMEQAQKALDDAEKKIQDKAAAVEASAEADMQTNEKKQEDAVAEQKKKATDADVNVDDCLTGNEDKLANLPAVYTQEMVTCADGKISDGVSYAQDGLNKIQTIVDELENLKKEIKDCGSGVKAVKCLAKLAVKIEQDITTLPTKIETDIAATVVLIAQLEQKVNSCASDNVSKSQSDGDAIVAAITTCVAGKIPA</sequence>
<reference evidence="3 4" key="1">
    <citation type="journal article" date="2023" name="Insect Mol. Biol.">
        <title>Genome sequencing provides insights into the evolution of gene families encoding plant cell wall-degrading enzymes in longhorned beetles.</title>
        <authorList>
            <person name="Shin N.R."/>
            <person name="Okamura Y."/>
            <person name="Kirsch R."/>
            <person name="Pauchet Y."/>
        </authorList>
    </citation>
    <scope>NUCLEOTIDE SEQUENCE [LARGE SCALE GENOMIC DNA]</scope>
    <source>
        <strain evidence="3">EAD_L_NR</strain>
    </source>
</reference>
<feature type="chain" id="PRO_5043496739" evidence="2">
    <location>
        <begin position="21"/>
        <end position="243"/>
    </location>
</feature>
<evidence type="ECO:0000313" key="3">
    <source>
        <dbReference type="EMBL" id="KAJ8920379.1"/>
    </source>
</evidence>
<feature type="signal peptide" evidence="2">
    <location>
        <begin position="1"/>
        <end position="20"/>
    </location>
</feature>
<evidence type="ECO:0000256" key="2">
    <source>
        <dbReference type="SAM" id="SignalP"/>
    </source>
</evidence>
<keyword evidence="2" id="KW-0732">Signal</keyword>
<accession>A0AAV8W1C5</accession>
<dbReference type="Proteomes" id="UP001159042">
    <property type="component" value="Unassembled WGS sequence"/>
</dbReference>
<name>A0AAV8W1C5_9CUCU</name>
<feature type="compositionally biased region" description="Basic and acidic residues" evidence="1">
    <location>
        <begin position="81"/>
        <end position="97"/>
    </location>
</feature>
<protein>
    <submittedName>
        <fullName evidence="3">Uncharacterized protein</fullName>
    </submittedName>
</protein>